<dbReference type="SUPFAM" id="SSF54523">
    <property type="entry name" value="Pili subunits"/>
    <property type="match status" value="1"/>
</dbReference>
<name>A0AAV2VHJ5_9VIBR</name>
<comment type="caution">
    <text evidence="2">The sequence shown here is derived from an EMBL/GenBank/DDBJ whole genome shotgun (WGS) entry which is preliminary data.</text>
</comment>
<keyword evidence="1" id="KW-1133">Transmembrane helix</keyword>
<dbReference type="EMBL" id="CAOF01000001">
    <property type="protein sequence ID" value="CCO44102.1"/>
    <property type="molecule type" value="Genomic_DNA"/>
</dbReference>
<dbReference type="Gene3D" id="3.30.700.10">
    <property type="entry name" value="Glycoprotein, Type 4 Pilin"/>
    <property type="match status" value="1"/>
</dbReference>
<dbReference type="PROSITE" id="PS00409">
    <property type="entry name" value="PROKAR_NTER_METHYL"/>
    <property type="match status" value="1"/>
</dbReference>
<gene>
    <name evidence="2" type="ORF">VIBNISOn1_10007</name>
</gene>
<accession>A0AAV2VHJ5</accession>
<evidence type="ECO:0000313" key="2">
    <source>
        <dbReference type="EMBL" id="CCO44102.1"/>
    </source>
</evidence>
<reference evidence="2 3" key="1">
    <citation type="journal article" date="2013" name="ISME J.">
        <title>Comparative genomics of pathogenic lineages of Vibrio nigripulchritudo identifies virulence-associated traits.</title>
        <authorList>
            <person name="Goudenege D."/>
            <person name="Labreuche Y."/>
            <person name="Krin E."/>
            <person name="Ansquer D."/>
            <person name="Mangenot S."/>
            <person name="Calteau A."/>
            <person name="Medigue C."/>
            <person name="Mazel D."/>
            <person name="Polz M.F."/>
            <person name="Le Roux F."/>
        </authorList>
    </citation>
    <scope>NUCLEOTIDE SEQUENCE [LARGE SCALE GENOMIC DNA]</scope>
    <source>
        <strain evidence="2 3">SOn1</strain>
    </source>
</reference>
<keyword evidence="1" id="KW-0472">Membrane</keyword>
<protein>
    <submittedName>
        <fullName evidence="2">Uncharacterized protein</fullName>
    </submittedName>
</protein>
<keyword evidence="1" id="KW-0812">Transmembrane</keyword>
<sequence length="163" mass="17512">MKKTQSGFTLLEMIVVIAILGVLASFATPRYVDVVDKSKSSIIESAGSAVRSANTFARGVALTESLHNLPESSITIEGKEVKLTHGNLITSSDNLINAIDTGITMTDYVPRGDLNGQKGVLFHFGGKDDNVDSIRARGCYLDVRNNKLGLIEYTSESCKGDNT</sequence>
<evidence type="ECO:0000313" key="3">
    <source>
        <dbReference type="Proteomes" id="UP000018211"/>
    </source>
</evidence>
<dbReference type="Pfam" id="PF07963">
    <property type="entry name" value="N_methyl"/>
    <property type="match status" value="1"/>
</dbReference>
<dbReference type="NCBIfam" id="TIGR02532">
    <property type="entry name" value="IV_pilin_GFxxxE"/>
    <property type="match status" value="1"/>
</dbReference>
<dbReference type="InterPro" id="IPR045584">
    <property type="entry name" value="Pilin-like"/>
</dbReference>
<proteinExistence type="predicted"/>
<organism evidence="2 3">
    <name type="scientific">Vibrio nigripulchritudo SOn1</name>
    <dbReference type="NCBI Taxonomy" id="1238450"/>
    <lineage>
        <taxon>Bacteria</taxon>
        <taxon>Pseudomonadati</taxon>
        <taxon>Pseudomonadota</taxon>
        <taxon>Gammaproteobacteria</taxon>
        <taxon>Vibrionales</taxon>
        <taxon>Vibrionaceae</taxon>
        <taxon>Vibrio</taxon>
    </lineage>
</organism>
<feature type="transmembrane region" description="Helical" evidence="1">
    <location>
        <begin position="7"/>
        <end position="27"/>
    </location>
</feature>
<evidence type="ECO:0000256" key="1">
    <source>
        <dbReference type="SAM" id="Phobius"/>
    </source>
</evidence>
<dbReference type="Proteomes" id="UP000018211">
    <property type="component" value="Unassembled WGS sequence"/>
</dbReference>
<dbReference type="AlphaFoldDB" id="A0AAV2VHJ5"/>
<dbReference type="InterPro" id="IPR012902">
    <property type="entry name" value="N_methyl_site"/>
</dbReference>
<dbReference type="RefSeq" id="WP_022610071.1">
    <property type="nucleotide sequence ID" value="NZ_LK391965.1"/>
</dbReference>